<dbReference type="Pfam" id="PF09623">
    <property type="entry name" value="Cas_NE0113"/>
    <property type="match status" value="1"/>
</dbReference>
<gene>
    <name evidence="2" type="ORF">J8380_09495</name>
</gene>
<evidence type="ECO:0000313" key="3">
    <source>
        <dbReference type="Proteomes" id="UP000672027"/>
    </source>
</evidence>
<dbReference type="EMBL" id="CP072800">
    <property type="protein sequence ID" value="QTR48544.1"/>
    <property type="molecule type" value="Genomic_DNA"/>
</dbReference>
<reference evidence="2 3" key="1">
    <citation type="submission" date="2021-04" db="EMBL/GenBank/DDBJ databases">
        <title>Genomics, taxonomy and metabolism of representatives of sulfur bacteria of the genus Thiothrix: Thiothrix fructosivorans QT, Thiothrix unzii A1T and three new species, Thiothrix subterranea sp. nov., Thiothrix litoralis sp. nov. and 'Candidatus Thiothrix anitrata' sp. nov.</title>
        <authorList>
            <person name="Ravin N.V."/>
            <person name="Smolyakov D."/>
            <person name="Rudenko T.S."/>
            <person name="Mardanov A.V."/>
            <person name="Beletsky A.V."/>
            <person name="Markov N.D."/>
            <person name="Fomenkov A.I."/>
            <person name="Roberts R.J."/>
            <person name="Karnachuk O.V."/>
            <person name="Novikov A."/>
            <person name="Grabovich M.Y."/>
        </authorList>
    </citation>
    <scope>NUCLEOTIDE SEQUENCE [LARGE SCALE GENOMIC DNA]</scope>
    <source>
        <strain evidence="2 3">A52</strain>
    </source>
</reference>
<accession>A0ABX7WXZ3</accession>
<dbReference type="InterPro" id="IPR019092">
    <property type="entry name" value="SSO2081-like_dom"/>
</dbReference>
<dbReference type="NCBIfam" id="TIGR02584">
    <property type="entry name" value="cas_NE0113"/>
    <property type="match status" value="1"/>
</dbReference>
<evidence type="ECO:0000313" key="2">
    <source>
        <dbReference type="EMBL" id="QTR48544.1"/>
    </source>
</evidence>
<feature type="domain" description="CRISPR system ring nuclease SSO2081-like" evidence="1">
    <location>
        <begin position="36"/>
        <end position="193"/>
    </location>
</feature>
<organism evidence="2 3">
    <name type="scientific">Candidatus Thiothrix anitrata</name>
    <dbReference type="NCBI Taxonomy" id="2823902"/>
    <lineage>
        <taxon>Bacteria</taxon>
        <taxon>Pseudomonadati</taxon>
        <taxon>Pseudomonadota</taxon>
        <taxon>Gammaproteobacteria</taxon>
        <taxon>Thiotrichales</taxon>
        <taxon>Thiotrichaceae</taxon>
        <taxon>Thiothrix</taxon>
    </lineage>
</organism>
<proteinExistence type="predicted"/>
<protein>
    <submittedName>
        <fullName evidence="2">TIGR02584 family CRISPR-associated protein</fullName>
    </submittedName>
</protein>
<sequence length="208" mass="23815">MVIAPDSAYNYRMTHPSPSQPHTYPRRILVAVEAYSPQTITESLYAMTQTGEPAYVPTEIHIITTQRGFELVQQALIHNGRLQQLCQDYNLPMACATPVFHLIADHQGQVLWDVRSEQDNEHTADFISQRLQQFTADQTSSVCGLLSGGRRTMTYYIGYALSLFGRPQDRLKHVMVDDCYFFLDDFYYPPHKPAGKKTAMVRTLTHQR</sequence>
<name>A0ABX7WXZ3_9GAMM</name>
<evidence type="ECO:0000259" key="1">
    <source>
        <dbReference type="Pfam" id="PF09623"/>
    </source>
</evidence>
<dbReference type="Proteomes" id="UP000672027">
    <property type="component" value="Chromosome"/>
</dbReference>
<dbReference type="InterPro" id="IPR013413">
    <property type="entry name" value="CRISPR-assoc_prot_NE0113"/>
</dbReference>
<dbReference type="RefSeq" id="WP_210225435.1">
    <property type="nucleotide sequence ID" value="NZ_CP072800.1"/>
</dbReference>
<keyword evidence="3" id="KW-1185">Reference proteome</keyword>